<name>A0A2M7AVZ0_9BACT</name>
<dbReference type="PANTHER" id="PTHR20982:SF3">
    <property type="entry name" value="MITOCHONDRIAL RIBOSOME RECYCLING FACTOR PSEUDO 1"/>
    <property type="match status" value="1"/>
</dbReference>
<dbReference type="GO" id="GO:0006412">
    <property type="term" value="P:translation"/>
    <property type="evidence" value="ECO:0007669"/>
    <property type="project" value="UniProtKB-KW"/>
</dbReference>
<dbReference type="InterPro" id="IPR036191">
    <property type="entry name" value="RRF_sf"/>
</dbReference>
<evidence type="ECO:0000259" key="3">
    <source>
        <dbReference type="Pfam" id="PF01765"/>
    </source>
</evidence>
<protein>
    <recommendedName>
        <fullName evidence="3">Ribosome recycling factor domain-containing protein</fullName>
    </recommendedName>
</protein>
<evidence type="ECO:0000256" key="1">
    <source>
        <dbReference type="ARBA" id="ARBA00005912"/>
    </source>
</evidence>
<keyword evidence="2" id="KW-0648">Protein biosynthesis</keyword>
<dbReference type="Pfam" id="PF01765">
    <property type="entry name" value="RRF"/>
    <property type="match status" value="1"/>
</dbReference>
<evidence type="ECO:0000256" key="2">
    <source>
        <dbReference type="ARBA" id="ARBA00022917"/>
    </source>
</evidence>
<dbReference type="Gene3D" id="1.10.132.20">
    <property type="entry name" value="Ribosome-recycling factor"/>
    <property type="match status" value="1"/>
</dbReference>
<dbReference type="Gene3D" id="3.30.1360.40">
    <property type="match status" value="1"/>
</dbReference>
<dbReference type="SUPFAM" id="SSF55194">
    <property type="entry name" value="Ribosome recycling factor, RRF"/>
    <property type="match status" value="1"/>
</dbReference>
<dbReference type="Proteomes" id="UP000228775">
    <property type="component" value="Unassembled WGS sequence"/>
</dbReference>
<accession>A0A2M7AVZ0</accession>
<sequence length="186" mass="21111">MEPIKQIINNIKPNLERIVEFLRKEFMNFHAGQVSADAIGEIEVSCYGSLMPIIQLGTIRRPEGGVLVIEPWDKSILKDIQKAISITVSNLSVSSDGDVVRVSAPALTKENRQALIRELHQILEEARISIRGQRELAWKEIQDMERIKEITEDDKFRAKDELQKIIDQYNETVEGMGGLKEKEISG</sequence>
<comment type="similarity">
    <text evidence="1">Belongs to the RRF family.</text>
</comment>
<organism evidence="4 5">
    <name type="scientific">Candidatus Portnoybacteria bacterium CG06_land_8_20_14_3_00_39_12</name>
    <dbReference type="NCBI Taxonomy" id="1974809"/>
    <lineage>
        <taxon>Bacteria</taxon>
        <taxon>Candidatus Portnoyibacteriota</taxon>
    </lineage>
</organism>
<dbReference type="EMBL" id="PEVY01000096">
    <property type="protein sequence ID" value="PIU74739.1"/>
    <property type="molecule type" value="Genomic_DNA"/>
</dbReference>
<dbReference type="AlphaFoldDB" id="A0A2M7AVZ0"/>
<dbReference type="InterPro" id="IPR023584">
    <property type="entry name" value="Ribosome_recyc_fac_dom"/>
</dbReference>
<comment type="caution">
    <text evidence="4">The sequence shown here is derived from an EMBL/GenBank/DDBJ whole genome shotgun (WGS) entry which is preliminary data.</text>
</comment>
<dbReference type="PANTHER" id="PTHR20982">
    <property type="entry name" value="RIBOSOME RECYCLING FACTOR"/>
    <property type="match status" value="1"/>
</dbReference>
<proteinExistence type="inferred from homology"/>
<evidence type="ECO:0000313" key="5">
    <source>
        <dbReference type="Proteomes" id="UP000228775"/>
    </source>
</evidence>
<gene>
    <name evidence="4" type="ORF">COS76_04550</name>
</gene>
<dbReference type="GO" id="GO:0043023">
    <property type="term" value="F:ribosomal large subunit binding"/>
    <property type="evidence" value="ECO:0007669"/>
    <property type="project" value="TreeGrafter"/>
</dbReference>
<dbReference type="InterPro" id="IPR002661">
    <property type="entry name" value="Ribosome_recyc_fac"/>
</dbReference>
<reference evidence="5" key="1">
    <citation type="submission" date="2017-09" db="EMBL/GenBank/DDBJ databases">
        <title>Depth-based differentiation of microbial function through sediment-hosted aquifers and enrichment of novel symbionts in the deep terrestrial subsurface.</title>
        <authorList>
            <person name="Probst A.J."/>
            <person name="Ladd B."/>
            <person name="Jarett J.K."/>
            <person name="Geller-Mcgrath D.E."/>
            <person name="Sieber C.M.K."/>
            <person name="Emerson J.B."/>
            <person name="Anantharaman K."/>
            <person name="Thomas B.C."/>
            <person name="Malmstrom R."/>
            <person name="Stieglmeier M."/>
            <person name="Klingl A."/>
            <person name="Woyke T."/>
            <person name="Ryan C.M."/>
            <person name="Banfield J.F."/>
        </authorList>
    </citation>
    <scope>NUCLEOTIDE SEQUENCE [LARGE SCALE GENOMIC DNA]</scope>
</reference>
<feature type="domain" description="Ribosome recycling factor" evidence="3">
    <location>
        <begin position="22"/>
        <end position="184"/>
    </location>
</feature>
<evidence type="ECO:0000313" key="4">
    <source>
        <dbReference type="EMBL" id="PIU74739.1"/>
    </source>
</evidence>